<keyword evidence="3" id="KW-1185">Reference proteome</keyword>
<dbReference type="Pfam" id="PF02645">
    <property type="entry name" value="DegV"/>
    <property type="match status" value="1"/>
</dbReference>
<evidence type="ECO:0000256" key="1">
    <source>
        <dbReference type="ARBA" id="ARBA00023121"/>
    </source>
</evidence>
<evidence type="ECO:0008006" key="4">
    <source>
        <dbReference type="Google" id="ProtNLM"/>
    </source>
</evidence>
<evidence type="ECO:0000313" key="3">
    <source>
        <dbReference type="Proteomes" id="UP000654993"/>
    </source>
</evidence>
<accession>A0A916QEV9</accession>
<dbReference type="PROSITE" id="PS51482">
    <property type="entry name" value="DEGV"/>
    <property type="match status" value="1"/>
</dbReference>
<sequence length="287" mass="31944">MSKIRIVTDSTADLPEELVKQYGIEVVSLKVHFGEEVYDDRWLEPDVFYDKLVKASKLPTTSQPSPMDFLEVYKKLNETPGTQIISIHLSAAFSGTYQSAVLAKSMLEEEADITIIDSKSASYGLGMLVEEAAKAAESGKSKEEIIDLVQNLRSSTKLYFLVDTLEYLHKGGRIGKASAVFGSLLNIKPILSIDDDGEVYAVDRIRGQKRAMHRIIELLKKDFAMDKPVVVHMAYADNKETAEELGNMVREQFIVHRYVYTRIGSVIGTHAGTGVIAVFMSPLMESE</sequence>
<evidence type="ECO:0000313" key="2">
    <source>
        <dbReference type="EMBL" id="GFR37788.1"/>
    </source>
</evidence>
<dbReference type="Gene3D" id="3.40.50.10170">
    <property type="match status" value="1"/>
</dbReference>
<dbReference type="InterPro" id="IPR050270">
    <property type="entry name" value="DegV_domain_contain"/>
</dbReference>
<dbReference type="InterPro" id="IPR003797">
    <property type="entry name" value="DegV"/>
</dbReference>
<protein>
    <recommendedName>
        <fullName evidence="4">EDD domain protein, DegV family</fullName>
    </recommendedName>
</protein>
<dbReference type="NCBIfam" id="TIGR00762">
    <property type="entry name" value="DegV"/>
    <property type="match status" value="1"/>
</dbReference>
<gene>
    <name evidence="2" type="ORF">PRECH8_10840</name>
</gene>
<dbReference type="EMBL" id="BMAQ01000006">
    <property type="protein sequence ID" value="GFR37788.1"/>
    <property type="molecule type" value="Genomic_DNA"/>
</dbReference>
<dbReference type="Proteomes" id="UP000654993">
    <property type="component" value="Unassembled WGS sequence"/>
</dbReference>
<dbReference type="PANTHER" id="PTHR33434:SF2">
    <property type="entry name" value="FATTY ACID-BINDING PROTEIN TM_1468"/>
    <property type="match status" value="1"/>
</dbReference>
<reference evidence="2" key="2">
    <citation type="journal article" date="2021" name="Data Brief">
        <title>Draft genome sequence data of the facultative, thermophilic, xylanolytic bacterium Paenibacillus sp. strain DA-C8.</title>
        <authorList>
            <person name="Chhe C."/>
            <person name="Uke A."/>
            <person name="Baramee S."/>
            <person name="Ungkulpasvich U."/>
            <person name="Tachaapaikoon C."/>
            <person name="Pason P."/>
            <person name="Waeonukul R."/>
            <person name="Ratanakhanokchai K."/>
            <person name="Kosugi A."/>
        </authorList>
    </citation>
    <scope>NUCLEOTIDE SEQUENCE</scope>
    <source>
        <strain evidence="2">DA-C8</strain>
    </source>
</reference>
<reference evidence="2" key="1">
    <citation type="submission" date="2020-08" db="EMBL/GenBank/DDBJ databases">
        <authorList>
            <person name="Uke A."/>
            <person name="Chhe C."/>
            <person name="Baramee S."/>
            <person name="Kosugi A."/>
        </authorList>
    </citation>
    <scope>NUCLEOTIDE SEQUENCE</scope>
    <source>
        <strain evidence="2">DA-C8</strain>
    </source>
</reference>
<proteinExistence type="predicted"/>
<dbReference type="AlphaFoldDB" id="A0A916QEV9"/>
<comment type="caution">
    <text evidence="2">The sequence shown here is derived from an EMBL/GenBank/DDBJ whole genome shotgun (WGS) entry which is preliminary data.</text>
</comment>
<organism evidence="2 3">
    <name type="scientific">Insulibacter thermoxylanivorax</name>
    <dbReference type="NCBI Taxonomy" id="2749268"/>
    <lineage>
        <taxon>Bacteria</taxon>
        <taxon>Bacillati</taxon>
        <taxon>Bacillota</taxon>
        <taxon>Bacilli</taxon>
        <taxon>Bacillales</taxon>
        <taxon>Paenibacillaceae</taxon>
        <taxon>Insulibacter</taxon>
    </lineage>
</organism>
<dbReference type="GO" id="GO:0008289">
    <property type="term" value="F:lipid binding"/>
    <property type="evidence" value="ECO:0007669"/>
    <property type="project" value="UniProtKB-KW"/>
</dbReference>
<dbReference type="InterPro" id="IPR043168">
    <property type="entry name" value="DegV_C"/>
</dbReference>
<name>A0A916QEV9_9BACL</name>
<dbReference type="RefSeq" id="WP_200966051.1">
    <property type="nucleotide sequence ID" value="NZ_BMAQ01000006.1"/>
</dbReference>
<dbReference type="SUPFAM" id="SSF82549">
    <property type="entry name" value="DAK1/DegV-like"/>
    <property type="match status" value="1"/>
</dbReference>
<keyword evidence="1" id="KW-0446">Lipid-binding</keyword>
<dbReference type="Gene3D" id="3.30.1180.10">
    <property type="match status" value="1"/>
</dbReference>
<dbReference type="PANTHER" id="PTHR33434">
    <property type="entry name" value="DEGV DOMAIN-CONTAINING PROTEIN DR_1986-RELATED"/>
    <property type="match status" value="1"/>
</dbReference>